<dbReference type="EMBL" id="CP021417">
    <property type="protein sequence ID" value="ARU46108.2"/>
    <property type="molecule type" value="Genomic_DNA"/>
</dbReference>
<accession>A0A7U5HLR6</accession>
<organism evidence="1 2">
    <name type="scientific">Corynebacterium silvaticum</name>
    <dbReference type="NCBI Taxonomy" id="2320431"/>
    <lineage>
        <taxon>Bacteria</taxon>
        <taxon>Bacillati</taxon>
        <taxon>Actinomycetota</taxon>
        <taxon>Actinomycetes</taxon>
        <taxon>Mycobacteriales</taxon>
        <taxon>Corynebacteriaceae</taxon>
        <taxon>Corynebacterium</taxon>
    </lineage>
</organism>
<reference evidence="1 2" key="2">
    <citation type="journal article" date="2020" name="Antonie Van Leeuwenhoek">
        <title>Phylogenomic characterisation of a novel corynebacterial species pathogenic to animals.</title>
        <authorList>
            <person name="Moller J."/>
            <person name="Musella L."/>
            <person name="Melnikov V."/>
            <person name="Geissdorfer W."/>
            <person name="Burkovski A."/>
            <person name="Sangal V."/>
        </authorList>
    </citation>
    <scope>NUCLEOTIDE SEQUENCE [LARGE SCALE GENOMIC DNA]</scope>
    <source>
        <strain evidence="1 2">PO100/5</strain>
    </source>
</reference>
<name>A0A7U5HLR6_9CORY</name>
<reference evidence="1 2" key="3">
    <citation type="journal article" date="2020" name="Int. J. Syst. Evol. Microbiol.">
        <title>Corynebacterium silvaticum sp. nov., a unique group of NTTB corynebacteria in wild boar and roe deer.</title>
        <authorList>
            <person name="Dangel A."/>
            <person name="Berger A."/>
            <person name="Rau J."/>
            <person name="Eisenberg T."/>
            <person name="Kampfer P."/>
            <person name="Margos G."/>
            <person name="Contzen M."/>
            <person name="Busse H.J."/>
            <person name="Konrad R."/>
            <person name="Peters M."/>
            <person name="Sting R."/>
            <person name="Sing A."/>
        </authorList>
    </citation>
    <scope>NUCLEOTIDE SEQUENCE [LARGE SCALE GENOMIC DNA]</scope>
    <source>
        <strain evidence="1 2">PO100/5</strain>
    </source>
</reference>
<protein>
    <submittedName>
        <fullName evidence="1">Uncharacterized protein</fullName>
    </submittedName>
</protein>
<reference evidence="1 2" key="4">
    <citation type="journal article" date="2020" name="PLoS ONE">
        <title>Taxonomic classification of strain PO100/5 shows a broader geographic distribution and genetic markers of the recently described Corynebacterium silvaticum.</title>
        <authorList>
            <person name="Viana M.V.C."/>
            <person name="Profeta R."/>
            <person name="da Silva A.L."/>
            <person name="Hurtado R."/>
            <person name="Cerqueira J.C."/>
            <person name="Ribeiro B.F.S."/>
            <person name="Almeida M.O."/>
            <person name="Morais-Rodrigues F."/>
            <person name="Soares S.C."/>
            <person name="Oliveira M."/>
            <person name="Tavares L."/>
            <person name="Figueiredo H."/>
            <person name="Wattam A.R."/>
            <person name="Barh D."/>
            <person name="Ghosh P."/>
            <person name="Silva A."/>
            <person name="Azevedo V."/>
        </authorList>
    </citation>
    <scope>NUCLEOTIDE SEQUENCE [LARGE SCALE GENOMIC DNA]</scope>
    <source>
        <strain evidence="1 2">PO100/5</strain>
    </source>
</reference>
<proteinExistence type="predicted"/>
<evidence type="ECO:0000313" key="2">
    <source>
        <dbReference type="Proteomes" id="UP000195652"/>
    </source>
</evidence>
<sequence length="183" mass="20434">MMEKRSTSTEGTGRPVLSCGVYYEDVRLLGRAAKTSGQIQLLEKVKKEAPLTVKDSMGQEAINPLISEIRSQATALNQLKALDLSSPRRRRLNVLSDVLGRVRSLLTHDGRFGSSNRGLTVEDIAQRIPTVVLEMFPPKDYRVYYRALTEEVEAVTDPDAGHLTMKVAEVLSVSPAYWLVRYI</sequence>
<dbReference type="KEGG" id="csil:CBE74_05965"/>
<gene>
    <name evidence="1" type="ORF">CBE74_05965</name>
</gene>
<reference evidence="1 2" key="1">
    <citation type="journal article" date="2014" name="BMC Vet. Res.">
        <title>First report of Corynebacterium pseudotuberculosis from caseous lymphadenitis lesions in Black Alentejano pig (Sus scrofa domesticus).</title>
        <authorList>
            <person name="Oliveira M."/>
            <person name="Barroco C."/>
            <person name="Mottola C."/>
            <person name="Santos R."/>
            <person name="Lemsaddek A."/>
            <person name="Tavares L."/>
            <person name="Semedo-Lemsaddek T."/>
        </authorList>
    </citation>
    <scope>NUCLEOTIDE SEQUENCE [LARGE SCALE GENOMIC DNA]</scope>
    <source>
        <strain evidence="1 2">PO100/5</strain>
    </source>
</reference>
<dbReference type="AlphaFoldDB" id="A0A7U5HLR6"/>
<dbReference type="Proteomes" id="UP000195652">
    <property type="component" value="Chromosome"/>
</dbReference>
<keyword evidence="2" id="KW-1185">Reference proteome</keyword>
<evidence type="ECO:0000313" key="1">
    <source>
        <dbReference type="EMBL" id="ARU46108.2"/>
    </source>
</evidence>